<dbReference type="RefSeq" id="WP_244712705.1">
    <property type="nucleotide sequence ID" value="NZ_CP095073.1"/>
</dbReference>
<dbReference type="InterPro" id="IPR050297">
    <property type="entry name" value="LipidA_mod_glycosyltrf_83"/>
</dbReference>
<dbReference type="InterPro" id="IPR056785">
    <property type="entry name" value="YkcA/B-like_C"/>
</dbReference>
<feature type="transmembrane region" description="Helical" evidence="9">
    <location>
        <begin position="185"/>
        <end position="201"/>
    </location>
</feature>
<evidence type="ECO:0000256" key="9">
    <source>
        <dbReference type="SAM" id="Phobius"/>
    </source>
</evidence>
<feature type="transmembrane region" description="Helical" evidence="9">
    <location>
        <begin position="12"/>
        <end position="29"/>
    </location>
</feature>
<dbReference type="EMBL" id="CP095073">
    <property type="protein sequence ID" value="UOQ45823.1"/>
    <property type="molecule type" value="Genomic_DNA"/>
</dbReference>
<feature type="transmembrane region" description="Helical" evidence="9">
    <location>
        <begin position="208"/>
        <end position="227"/>
    </location>
</feature>
<keyword evidence="13" id="KW-1185">Reference proteome</keyword>
<name>A0ABY4ENU2_9BACI</name>
<dbReference type="Pfam" id="PF13231">
    <property type="entry name" value="PMT_2"/>
    <property type="match status" value="1"/>
</dbReference>
<feature type="compositionally biased region" description="Polar residues" evidence="8">
    <location>
        <begin position="280"/>
        <end position="299"/>
    </location>
</feature>
<dbReference type="PANTHER" id="PTHR33908:SF3">
    <property type="entry name" value="UNDECAPRENYL PHOSPHATE-ALPHA-4-AMINO-4-DEOXY-L-ARABINOSE ARABINOSYL TRANSFERASE"/>
    <property type="match status" value="1"/>
</dbReference>
<evidence type="ECO:0000256" key="2">
    <source>
        <dbReference type="ARBA" id="ARBA00022475"/>
    </source>
</evidence>
<sequence>MINRFKSRLDVPLFFIVLLSLFLNGYKIWTDEYANTYYTTAVGSMMQSFHNFFFGSLDSAGSVTVDKPPVTFWIQTISAKIFGLEGWSVILPQALAGVGSVILLYILVKPNFGKMAARLAALGMAVTPVAVAVSRTNNIDSMLVFTLLLATLLLFKGVRSGSKWSIMAAFAVIGIGFNMKMLQAYMVLPAFYLFYLLGAKVDWKKKLGILTGATTVLIVISLSWALIVDLIPDDQRPYIGSSDTNSVLELAFGYNGLSRLTGQQGPGGGGDGQGQPPGDNGTTNDMQQLPNEQPDFQQGNGKGTAGNAGFGPPDMENGQQMGGQRNGPGGAGGMFGTGEKGPLRLFKSALSGQASWLIPFAAFASLSLLAGFSFRNRTAKQTEIIFWLAWLIPGMVFFSVAGFFHHYYLIMLAPPIAALFGTGAVKLYQDYRTNEGWKSWLLPAAVCITAIFQWYIIHPYDDVIGNGWSIGVAVLGIGVSLWLVFSKDRQPQIKTYISAAALTALLIGPLYWAATPIVYGGNSMIPQAGPTGGEMGGFGARNAQAQSDQDFAQGDASAKQPPTGQGQNNSVSRSANMGGGPGGMNGSQLDEQTLTYLTENNSGETYLFATTSYQTAAPYIIDEQESVITMGGFSGSDPVYSVEELKKLVTTGQLKYFLISERGMRGGGSSEVTQWIKENGKEIPDDEWQSNSADNGSEDSMRSGFGGGSSLYEVSIDE</sequence>
<dbReference type="PANTHER" id="PTHR33908">
    <property type="entry name" value="MANNOSYLTRANSFERASE YKCB-RELATED"/>
    <property type="match status" value="1"/>
</dbReference>
<evidence type="ECO:0000256" key="1">
    <source>
        <dbReference type="ARBA" id="ARBA00004651"/>
    </source>
</evidence>
<gene>
    <name evidence="12" type="ORF">MUN89_07805</name>
</gene>
<feature type="transmembrane region" description="Helical" evidence="9">
    <location>
        <begin position="90"/>
        <end position="108"/>
    </location>
</feature>
<evidence type="ECO:0000313" key="13">
    <source>
        <dbReference type="Proteomes" id="UP000831787"/>
    </source>
</evidence>
<proteinExistence type="predicted"/>
<organism evidence="12 13">
    <name type="scientific">Halobacillus salinarum</name>
    <dbReference type="NCBI Taxonomy" id="2932257"/>
    <lineage>
        <taxon>Bacteria</taxon>
        <taxon>Bacillati</taxon>
        <taxon>Bacillota</taxon>
        <taxon>Bacilli</taxon>
        <taxon>Bacillales</taxon>
        <taxon>Bacillaceae</taxon>
        <taxon>Halobacillus</taxon>
    </lineage>
</organism>
<feature type="transmembrane region" description="Helical" evidence="9">
    <location>
        <begin position="354"/>
        <end position="372"/>
    </location>
</feature>
<feature type="compositionally biased region" description="Gly residues" evidence="8">
    <location>
        <begin position="300"/>
        <end position="309"/>
    </location>
</feature>
<feature type="transmembrane region" description="Helical" evidence="9">
    <location>
        <begin position="384"/>
        <end position="401"/>
    </location>
</feature>
<feature type="region of interest" description="Disordered" evidence="8">
    <location>
        <begin position="675"/>
        <end position="718"/>
    </location>
</feature>
<dbReference type="Pfam" id="PF24878">
    <property type="entry name" value="YkcB_C"/>
    <property type="match status" value="1"/>
</dbReference>
<evidence type="ECO:0000259" key="10">
    <source>
        <dbReference type="Pfam" id="PF13231"/>
    </source>
</evidence>
<feature type="compositionally biased region" description="Gly residues" evidence="8">
    <location>
        <begin position="320"/>
        <end position="334"/>
    </location>
</feature>
<feature type="compositionally biased region" description="Polar residues" evidence="8">
    <location>
        <begin position="560"/>
        <end position="575"/>
    </location>
</feature>
<keyword evidence="5 9" id="KW-0812">Transmembrane</keyword>
<reference evidence="12 13" key="1">
    <citation type="submission" date="2022-04" db="EMBL/GenBank/DDBJ databases">
        <title>Halobacillus sp. isolated from saltern.</title>
        <authorList>
            <person name="Won M."/>
            <person name="Lee C.-M."/>
            <person name="Woen H.-Y."/>
            <person name="Kwon S.-W."/>
        </authorList>
    </citation>
    <scope>NUCLEOTIDE SEQUENCE [LARGE SCALE GENOMIC DNA]</scope>
    <source>
        <strain evidence="12 13">SSBR10-3</strain>
    </source>
</reference>
<evidence type="ECO:0000256" key="4">
    <source>
        <dbReference type="ARBA" id="ARBA00022679"/>
    </source>
</evidence>
<feature type="domain" description="Putative mannosyltransferase YkcA/B-like C-terminal" evidence="11">
    <location>
        <begin position="594"/>
        <end position="679"/>
    </location>
</feature>
<feature type="transmembrane region" description="Helical" evidence="9">
    <location>
        <begin position="496"/>
        <end position="514"/>
    </location>
</feature>
<dbReference type="Proteomes" id="UP000831787">
    <property type="component" value="Chromosome"/>
</dbReference>
<protein>
    <submittedName>
        <fullName evidence="12">Glycosyltransferase family 39 protein</fullName>
    </submittedName>
</protein>
<evidence type="ECO:0000259" key="11">
    <source>
        <dbReference type="Pfam" id="PF24878"/>
    </source>
</evidence>
<keyword evidence="6 9" id="KW-1133">Transmembrane helix</keyword>
<feature type="transmembrane region" description="Helical" evidence="9">
    <location>
        <begin position="440"/>
        <end position="457"/>
    </location>
</feature>
<feature type="compositionally biased region" description="Gly residues" evidence="8">
    <location>
        <begin position="264"/>
        <end position="275"/>
    </location>
</feature>
<dbReference type="InterPro" id="IPR038731">
    <property type="entry name" value="RgtA/B/C-like"/>
</dbReference>
<evidence type="ECO:0000256" key="8">
    <source>
        <dbReference type="SAM" id="MobiDB-lite"/>
    </source>
</evidence>
<evidence type="ECO:0000256" key="7">
    <source>
        <dbReference type="ARBA" id="ARBA00023136"/>
    </source>
</evidence>
<feature type="transmembrane region" description="Helical" evidence="9">
    <location>
        <begin position="463"/>
        <end position="484"/>
    </location>
</feature>
<keyword evidence="2" id="KW-1003">Cell membrane</keyword>
<evidence type="ECO:0000313" key="12">
    <source>
        <dbReference type="EMBL" id="UOQ45823.1"/>
    </source>
</evidence>
<accession>A0ABY4ENU2</accession>
<keyword evidence="7 9" id="KW-0472">Membrane</keyword>
<feature type="transmembrane region" description="Helical" evidence="9">
    <location>
        <begin position="407"/>
        <end position="428"/>
    </location>
</feature>
<feature type="region of interest" description="Disordered" evidence="8">
    <location>
        <begin position="261"/>
        <end position="334"/>
    </location>
</feature>
<feature type="domain" description="Glycosyltransferase RgtA/B/C/D-like" evidence="10">
    <location>
        <begin position="66"/>
        <end position="224"/>
    </location>
</feature>
<keyword evidence="3" id="KW-0328">Glycosyltransferase</keyword>
<keyword evidence="4" id="KW-0808">Transferase</keyword>
<evidence type="ECO:0000256" key="5">
    <source>
        <dbReference type="ARBA" id="ARBA00022692"/>
    </source>
</evidence>
<feature type="region of interest" description="Disordered" evidence="8">
    <location>
        <begin position="547"/>
        <end position="589"/>
    </location>
</feature>
<evidence type="ECO:0000256" key="6">
    <source>
        <dbReference type="ARBA" id="ARBA00022989"/>
    </source>
</evidence>
<evidence type="ECO:0000256" key="3">
    <source>
        <dbReference type="ARBA" id="ARBA00022676"/>
    </source>
</evidence>
<comment type="subcellular location">
    <subcellularLocation>
        <location evidence="1">Cell membrane</location>
        <topology evidence="1">Multi-pass membrane protein</topology>
    </subcellularLocation>
</comment>
<feature type="transmembrane region" description="Helical" evidence="9">
    <location>
        <begin position="139"/>
        <end position="155"/>
    </location>
</feature>